<reference evidence="6 7" key="1">
    <citation type="submission" date="2024-05" db="EMBL/GenBank/DDBJ databases">
        <title>A draft genome resource for the thread blight pathogen Marasmius tenuissimus strain MS-2.</title>
        <authorList>
            <person name="Yulfo-Soto G.E."/>
            <person name="Baruah I.K."/>
            <person name="Amoako-Attah I."/>
            <person name="Bukari Y."/>
            <person name="Meinhardt L.W."/>
            <person name="Bailey B.A."/>
            <person name="Cohen S.P."/>
        </authorList>
    </citation>
    <scope>NUCLEOTIDE SEQUENCE [LARGE SCALE GENOMIC DNA]</scope>
    <source>
        <strain evidence="6 7">MS-2</strain>
    </source>
</reference>
<dbReference type="InterPro" id="IPR000719">
    <property type="entry name" value="Prot_kinase_dom"/>
</dbReference>
<keyword evidence="7" id="KW-1185">Reference proteome</keyword>
<keyword evidence="3 6" id="KW-0418">Kinase</keyword>
<evidence type="ECO:0000313" key="7">
    <source>
        <dbReference type="Proteomes" id="UP001437256"/>
    </source>
</evidence>
<dbReference type="EMBL" id="JBBXMP010000015">
    <property type="protein sequence ID" value="KAL0068990.1"/>
    <property type="molecule type" value="Genomic_DNA"/>
</dbReference>
<accession>A0ABR3A657</accession>
<dbReference type="Pfam" id="PF00069">
    <property type="entry name" value="Pkinase"/>
    <property type="match status" value="1"/>
</dbReference>
<comment type="caution">
    <text evidence="6">The sequence shown here is derived from an EMBL/GenBank/DDBJ whole genome shotgun (WGS) entry which is preliminary data.</text>
</comment>
<name>A0ABR3A657_9AGAR</name>
<dbReference type="Gene3D" id="1.10.510.10">
    <property type="entry name" value="Transferase(Phosphotransferase) domain 1"/>
    <property type="match status" value="1"/>
</dbReference>
<evidence type="ECO:0000256" key="4">
    <source>
        <dbReference type="ARBA" id="ARBA00022840"/>
    </source>
</evidence>
<keyword evidence="2" id="KW-0547">Nucleotide-binding</keyword>
<dbReference type="EC" id="2.7.11.1" evidence="6"/>
<proteinExistence type="predicted"/>
<keyword evidence="1 6" id="KW-0808">Transferase</keyword>
<dbReference type="PANTHER" id="PTHR11042">
    <property type="entry name" value="EUKARYOTIC TRANSLATION INITIATION FACTOR 2-ALPHA KINASE EIF2-ALPHA KINASE -RELATED"/>
    <property type="match status" value="1"/>
</dbReference>
<sequence>MRDCGPSLFFYTVYSSWARERLCGKAIHTIALQLCEAIAFLHSHCFFHLDIKPDNLAFDHITSRLTVLDLGWTMHAAFKKPGVYLATGTRNFAPPEVCAWFEWEDMDEDDPTPSPPSFDPRKADVWGIGNLIAILLQSNAEQMDHYEGLVDFSQLLTRYGPKDRPTVEEALERLREIFSPPPHIGSESKSTTRLEGGHLSLPRIVSAC</sequence>
<dbReference type="PROSITE" id="PS50011">
    <property type="entry name" value="PROTEIN_KINASE_DOM"/>
    <property type="match status" value="1"/>
</dbReference>
<dbReference type="InterPro" id="IPR011009">
    <property type="entry name" value="Kinase-like_dom_sf"/>
</dbReference>
<evidence type="ECO:0000256" key="2">
    <source>
        <dbReference type="ARBA" id="ARBA00022741"/>
    </source>
</evidence>
<evidence type="ECO:0000259" key="5">
    <source>
        <dbReference type="PROSITE" id="PS50011"/>
    </source>
</evidence>
<dbReference type="SUPFAM" id="SSF56112">
    <property type="entry name" value="Protein kinase-like (PK-like)"/>
    <property type="match status" value="1"/>
</dbReference>
<protein>
    <submittedName>
        <fullName evidence="6">SH3 domain binding kinase, member 3</fullName>
        <ecNumber evidence="6">2.7.11.1</ecNumber>
    </submittedName>
</protein>
<evidence type="ECO:0000256" key="1">
    <source>
        <dbReference type="ARBA" id="ARBA00022679"/>
    </source>
</evidence>
<feature type="domain" description="Protein kinase" evidence="5">
    <location>
        <begin position="1"/>
        <end position="201"/>
    </location>
</feature>
<keyword evidence="4" id="KW-0067">ATP-binding</keyword>
<organism evidence="6 7">
    <name type="scientific">Marasmius tenuissimus</name>
    <dbReference type="NCBI Taxonomy" id="585030"/>
    <lineage>
        <taxon>Eukaryota</taxon>
        <taxon>Fungi</taxon>
        <taxon>Dikarya</taxon>
        <taxon>Basidiomycota</taxon>
        <taxon>Agaricomycotina</taxon>
        <taxon>Agaricomycetes</taxon>
        <taxon>Agaricomycetidae</taxon>
        <taxon>Agaricales</taxon>
        <taxon>Marasmiineae</taxon>
        <taxon>Marasmiaceae</taxon>
        <taxon>Marasmius</taxon>
    </lineage>
</organism>
<gene>
    <name evidence="6" type="primary">SBK3</name>
    <name evidence="6" type="ORF">AAF712_003983</name>
</gene>
<dbReference type="InterPro" id="IPR050339">
    <property type="entry name" value="CC_SR_Kinase"/>
</dbReference>
<dbReference type="SMART" id="SM00220">
    <property type="entry name" value="S_TKc"/>
    <property type="match status" value="1"/>
</dbReference>
<evidence type="ECO:0000256" key="3">
    <source>
        <dbReference type="ARBA" id="ARBA00022777"/>
    </source>
</evidence>
<dbReference type="Proteomes" id="UP001437256">
    <property type="component" value="Unassembled WGS sequence"/>
</dbReference>
<dbReference type="GO" id="GO:0004674">
    <property type="term" value="F:protein serine/threonine kinase activity"/>
    <property type="evidence" value="ECO:0007669"/>
    <property type="project" value="UniProtKB-EC"/>
</dbReference>
<evidence type="ECO:0000313" key="6">
    <source>
        <dbReference type="EMBL" id="KAL0068990.1"/>
    </source>
</evidence>